<evidence type="ECO:0000313" key="1">
    <source>
        <dbReference type="EMBL" id="MFF5291868.1"/>
    </source>
</evidence>
<sequence>MADPVTLHNGYYLIDTHAWLAQRTGERHDSYSTQLADFARCDVFDQYTPAMDTAARMQLWCAARGFALHEEVASIEHDDECLAAPVTIVLATTTSVPAQALALVSIGGGTPQVYADITDDSFWQTVGIIAITCLVGHRWSWDGGRYLYADDGTEHCVSDLYGRDASVISTCHACQAYDNGDFDEMCPCPGYAIYCPTCAVRCDVGLPEIPTMTEAPR</sequence>
<protein>
    <submittedName>
        <fullName evidence="1">Uncharacterized protein</fullName>
    </submittedName>
</protein>
<evidence type="ECO:0000313" key="2">
    <source>
        <dbReference type="Proteomes" id="UP001602245"/>
    </source>
</evidence>
<dbReference type="RefSeq" id="WP_020511734.1">
    <property type="nucleotide sequence ID" value="NZ_JBIAZU010000003.1"/>
</dbReference>
<gene>
    <name evidence="1" type="ORF">ACFY35_20700</name>
</gene>
<dbReference type="EMBL" id="JBIAZU010000003">
    <property type="protein sequence ID" value="MFF5291868.1"/>
    <property type="molecule type" value="Genomic_DNA"/>
</dbReference>
<reference evidence="1 2" key="1">
    <citation type="submission" date="2024-10" db="EMBL/GenBank/DDBJ databases">
        <title>The Natural Products Discovery Center: Release of the First 8490 Sequenced Strains for Exploring Actinobacteria Biosynthetic Diversity.</title>
        <authorList>
            <person name="Kalkreuter E."/>
            <person name="Kautsar S.A."/>
            <person name="Yang D."/>
            <person name="Bader C.D."/>
            <person name="Teijaro C.N."/>
            <person name="Fluegel L."/>
            <person name="Davis C.M."/>
            <person name="Simpson J.R."/>
            <person name="Lauterbach L."/>
            <person name="Steele A.D."/>
            <person name="Gui C."/>
            <person name="Meng S."/>
            <person name="Li G."/>
            <person name="Viehrig K."/>
            <person name="Ye F."/>
            <person name="Su P."/>
            <person name="Kiefer A.F."/>
            <person name="Nichols A."/>
            <person name="Cepeda A.J."/>
            <person name="Yan W."/>
            <person name="Fan B."/>
            <person name="Jiang Y."/>
            <person name="Adhikari A."/>
            <person name="Zheng C.-J."/>
            <person name="Schuster L."/>
            <person name="Cowan T.M."/>
            <person name="Smanski M.J."/>
            <person name="Chevrette M.G."/>
            <person name="De Carvalho L.P.S."/>
            <person name="Shen B."/>
        </authorList>
    </citation>
    <scope>NUCLEOTIDE SEQUENCE [LARGE SCALE GENOMIC DNA]</scope>
    <source>
        <strain evidence="1 2">NPDC000087</strain>
    </source>
</reference>
<organism evidence="1 2">
    <name type="scientific">Paractinoplanes globisporus</name>
    <dbReference type="NCBI Taxonomy" id="113565"/>
    <lineage>
        <taxon>Bacteria</taxon>
        <taxon>Bacillati</taxon>
        <taxon>Actinomycetota</taxon>
        <taxon>Actinomycetes</taxon>
        <taxon>Micromonosporales</taxon>
        <taxon>Micromonosporaceae</taxon>
        <taxon>Paractinoplanes</taxon>
    </lineage>
</organism>
<accession>A0ABW6WEW8</accession>
<keyword evidence="2" id="KW-1185">Reference proteome</keyword>
<name>A0ABW6WEW8_9ACTN</name>
<dbReference type="Proteomes" id="UP001602245">
    <property type="component" value="Unassembled WGS sequence"/>
</dbReference>
<proteinExistence type="predicted"/>
<comment type="caution">
    <text evidence="1">The sequence shown here is derived from an EMBL/GenBank/DDBJ whole genome shotgun (WGS) entry which is preliminary data.</text>
</comment>